<evidence type="ECO:0000256" key="4">
    <source>
        <dbReference type="SAM" id="MobiDB-lite"/>
    </source>
</evidence>
<evidence type="ECO:0000256" key="2">
    <source>
        <dbReference type="ARBA" id="ARBA00022840"/>
    </source>
</evidence>
<dbReference type="STRING" id="341454.A0A4S2MVE9"/>
<evidence type="ECO:0000313" key="7">
    <source>
        <dbReference type="Proteomes" id="UP000298138"/>
    </source>
</evidence>
<feature type="compositionally biased region" description="Polar residues" evidence="4">
    <location>
        <begin position="1"/>
        <end position="11"/>
    </location>
</feature>
<dbReference type="PROSITE" id="PS00107">
    <property type="entry name" value="PROTEIN_KINASE_ATP"/>
    <property type="match status" value="1"/>
</dbReference>
<dbReference type="GO" id="GO:0004674">
    <property type="term" value="F:protein serine/threonine kinase activity"/>
    <property type="evidence" value="ECO:0007669"/>
    <property type="project" value="TreeGrafter"/>
</dbReference>
<dbReference type="GO" id="GO:0005524">
    <property type="term" value="F:ATP binding"/>
    <property type="evidence" value="ECO:0007669"/>
    <property type="project" value="UniProtKB-UniRule"/>
</dbReference>
<keyword evidence="6" id="KW-0418">Kinase</keyword>
<feature type="compositionally biased region" description="Polar residues" evidence="4">
    <location>
        <begin position="71"/>
        <end position="81"/>
    </location>
</feature>
<evidence type="ECO:0000259" key="5">
    <source>
        <dbReference type="PROSITE" id="PS50011"/>
    </source>
</evidence>
<dbReference type="Pfam" id="PF00069">
    <property type="entry name" value="Pkinase"/>
    <property type="match status" value="1"/>
</dbReference>
<dbReference type="SMART" id="SM00220">
    <property type="entry name" value="S_TKc"/>
    <property type="match status" value="1"/>
</dbReference>
<dbReference type="OrthoDB" id="4062651at2759"/>
<feature type="domain" description="Protein kinase" evidence="5">
    <location>
        <begin position="304"/>
        <end position="601"/>
    </location>
</feature>
<reference evidence="6 7" key="1">
    <citation type="submission" date="2019-04" db="EMBL/GenBank/DDBJ databases">
        <title>Comparative genomics and transcriptomics to analyze fruiting body development in filamentous ascomycetes.</title>
        <authorList>
            <consortium name="DOE Joint Genome Institute"/>
            <person name="Lutkenhaus R."/>
            <person name="Traeger S."/>
            <person name="Breuer J."/>
            <person name="Kuo A."/>
            <person name="Lipzen A."/>
            <person name="Pangilinan J."/>
            <person name="Dilworth D."/>
            <person name="Sandor L."/>
            <person name="Poggeler S."/>
            <person name="Barry K."/>
            <person name="Grigoriev I.V."/>
            <person name="Nowrousian M."/>
        </authorList>
    </citation>
    <scope>NUCLEOTIDE SEQUENCE [LARGE SCALE GENOMIC DNA]</scope>
    <source>
        <strain evidence="6 7">CBS 389.68</strain>
    </source>
</reference>
<feature type="compositionally biased region" description="Pro residues" evidence="4">
    <location>
        <begin position="39"/>
        <end position="50"/>
    </location>
</feature>
<gene>
    <name evidence="6" type="ORF">EX30DRAFT_52170</name>
</gene>
<dbReference type="GO" id="GO:0005737">
    <property type="term" value="C:cytoplasm"/>
    <property type="evidence" value="ECO:0007669"/>
    <property type="project" value="TreeGrafter"/>
</dbReference>
<keyword evidence="6" id="KW-0808">Transferase</keyword>
<dbReference type="FunCoup" id="A0A4S2MVE9">
    <property type="interactions" value="178"/>
</dbReference>
<organism evidence="6 7">
    <name type="scientific">Ascodesmis nigricans</name>
    <dbReference type="NCBI Taxonomy" id="341454"/>
    <lineage>
        <taxon>Eukaryota</taxon>
        <taxon>Fungi</taxon>
        <taxon>Dikarya</taxon>
        <taxon>Ascomycota</taxon>
        <taxon>Pezizomycotina</taxon>
        <taxon>Pezizomycetes</taxon>
        <taxon>Pezizales</taxon>
        <taxon>Ascodesmidaceae</taxon>
        <taxon>Ascodesmis</taxon>
    </lineage>
</organism>
<dbReference type="AlphaFoldDB" id="A0A4S2MVE9"/>
<dbReference type="PANTHER" id="PTHR24346">
    <property type="entry name" value="MAP/MICROTUBULE AFFINITY-REGULATING KINASE"/>
    <property type="match status" value="1"/>
</dbReference>
<feature type="region of interest" description="Disordered" evidence="4">
    <location>
        <begin position="234"/>
        <end position="269"/>
    </location>
</feature>
<dbReference type="EMBL" id="ML220124">
    <property type="protein sequence ID" value="TGZ80494.1"/>
    <property type="molecule type" value="Genomic_DNA"/>
</dbReference>
<feature type="binding site" evidence="3">
    <location>
        <position position="335"/>
    </location>
    <ligand>
        <name>ATP</name>
        <dbReference type="ChEBI" id="CHEBI:30616"/>
    </ligand>
</feature>
<sequence length="610" mass="67464">MEEPQVHSSRFANFRFDRHHPLSHFRSSRNASPSEPAHATPPIPVPPPNPGRTDPHPHSAAPSIPEDSVCLSASETVSPISNGPRRRRPSISFDPMVKVDCGEDVALRDPLPTEKARVCGTSPNPRMSNLTAGFKAFSQSADSTQDAPPPTPSRTRRPRRRSAAAKFLGIQTTCDDAEPVSSLTSESTVSSTSEFSTPPNEQLDQYFGNRVLRSPEGIPILEGIDPWQSAPLPAFGPRNKSFTTFDRPRSRSRSQRKAMSERGGGSFSSGISPASMFLNSFNSPQSLQTINSDPDAEGQEVGEYVLGKQIGFGGFSTVKEAFTIEDGERKMCAVKILRRRVTETDAENDKLQTIFDQELDLWRNLHHDHILPLVSVLEGPFATYAFMRHVSGGSLFDLIKENRQGISASRCQRYGYQLASAIRYLHEDMRIVHCDIKLDNCLLDTSSDAEEGGNLYLADFGLAKYMVSPHDDEKHTAQSSDKKSLDCTEPTSFDGSLQYAAPELINSRTSLSSPGIDIWAFGVTLYALHTGALPFHHSFTPKLQLMILNGEWDVNRLRTCWGLAEAGSNETSWVVDVVKGCLTMDPAQRWTIRDILDSAWLQGYDDKHDD</sequence>
<dbReference type="InterPro" id="IPR017441">
    <property type="entry name" value="Protein_kinase_ATP_BS"/>
</dbReference>
<protein>
    <submittedName>
        <fullName evidence="6">Kinase-like protein</fullName>
    </submittedName>
</protein>
<dbReference type="PROSITE" id="PS00108">
    <property type="entry name" value="PROTEIN_KINASE_ST"/>
    <property type="match status" value="1"/>
</dbReference>
<evidence type="ECO:0000256" key="3">
    <source>
        <dbReference type="PROSITE-ProRule" id="PRU10141"/>
    </source>
</evidence>
<feature type="region of interest" description="Disordered" evidence="4">
    <location>
        <begin position="1"/>
        <end position="162"/>
    </location>
</feature>
<feature type="compositionally biased region" description="Basic and acidic residues" evidence="4">
    <location>
        <begin position="105"/>
        <end position="117"/>
    </location>
</feature>
<proteinExistence type="predicted"/>
<dbReference type="Gene3D" id="1.10.510.10">
    <property type="entry name" value="Transferase(Phosphotransferase) domain 1"/>
    <property type="match status" value="1"/>
</dbReference>
<keyword evidence="2 3" id="KW-0067">ATP-binding</keyword>
<feature type="region of interest" description="Disordered" evidence="4">
    <location>
        <begin position="177"/>
        <end position="202"/>
    </location>
</feature>
<evidence type="ECO:0000313" key="6">
    <source>
        <dbReference type="EMBL" id="TGZ80494.1"/>
    </source>
</evidence>
<dbReference type="PANTHER" id="PTHR24346:SF76">
    <property type="entry name" value="NON-SPECIFIC SERINE_THREONINE PROTEIN KINASE"/>
    <property type="match status" value="1"/>
</dbReference>
<dbReference type="Proteomes" id="UP000298138">
    <property type="component" value="Unassembled WGS sequence"/>
</dbReference>
<dbReference type="GO" id="GO:0035556">
    <property type="term" value="P:intracellular signal transduction"/>
    <property type="evidence" value="ECO:0007669"/>
    <property type="project" value="TreeGrafter"/>
</dbReference>
<keyword evidence="7" id="KW-1185">Reference proteome</keyword>
<dbReference type="SUPFAM" id="SSF56112">
    <property type="entry name" value="Protein kinase-like (PK-like)"/>
    <property type="match status" value="1"/>
</dbReference>
<feature type="compositionally biased region" description="Low complexity" evidence="4">
    <location>
        <begin position="179"/>
        <end position="199"/>
    </location>
</feature>
<feature type="compositionally biased region" description="Polar residues" evidence="4">
    <location>
        <begin position="121"/>
        <end position="146"/>
    </location>
</feature>
<name>A0A4S2MVE9_9PEZI</name>
<keyword evidence="1 3" id="KW-0547">Nucleotide-binding</keyword>
<dbReference type="InParanoid" id="A0A4S2MVE9"/>
<dbReference type="InterPro" id="IPR000719">
    <property type="entry name" value="Prot_kinase_dom"/>
</dbReference>
<evidence type="ECO:0000256" key="1">
    <source>
        <dbReference type="ARBA" id="ARBA00022741"/>
    </source>
</evidence>
<dbReference type="PROSITE" id="PS50011">
    <property type="entry name" value="PROTEIN_KINASE_DOM"/>
    <property type="match status" value="1"/>
</dbReference>
<dbReference type="GO" id="GO:0000226">
    <property type="term" value="P:microtubule cytoskeleton organization"/>
    <property type="evidence" value="ECO:0007669"/>
    <property type="project" value="TreeGrafter"/>
</dbReference>
<dbReference type="InterPro" id="IPR011009">
    <property type="entry name" value="Kinase-like_dom_sf"/>
</dbReference>
<accession>A0A4S2MVE9</accession>
<dbReference type="InterPro" id="IPR008271">
    <property type="entry name" value="Ser/Thr_kinase_AS"/>
</dbReference>